<sequence length="134" mass="15202">MVASATMKHPLPETVEELQTCPSVAAKMFSDWQLFHQEGHKHDCHKSHLHISNDMNIVLNLTKSGAGVALMPASMVANSLQTGELIRALPEWQGRHREIYLVWPYRRSLSARAKAFRSELIEFLSHQSWFHSAG</sequence>
<evidence type="ECO:0000313" key="4">
    <source>
        <dbReference type="Proteomes" id="UP000289555"/>
    </source>
</evidence>
<name>A0ABM7GQ68_9GAMM</name>
<dbReference type="SUPFAM" id="SSF53850">
    <property type="entry name" value="Periplasmic binding protein-like II"/>
    <property type="match status" value="1"/>
</dbReference>
<dbReference type="InterPro" id="IPR005119">
    <property type="entry name" value="LysR_subst-bd"/>
</dbReference>
<evidence type="ECO:0000259" key="2">
    <source>
        <dbReference type="Pfam" id="PF03466"/>
    </source>
</evidence>
<protein>
    <recommendedName>
        <fullName evidence="2">LysR substrate-binding domain-containing protein</fullName>
    </recommendedName>
</protein>
<dbReference type="PANTHER" id="PTHR30537:SF5">
    <property type="entry name" value="HTH-TYPE TRANSCRIPTIONAL ACTIVATOR TTDR-RELATED"/>
    <property type="match status" value="1"/>
</dbReference>
<dbReference type="Gene3D" id="3.40.190.290">
    <property type="match status" value="1"/>
</dbReference>
<gene>
    <name evidence="3" type="ORF">HORIV_52660</name>
</gene>
<accession>A0ABM7GQ68</accession>
<dbReference type="Pfam" id="PF03466">
    <property type="entry name" value="LysR_substrate"/>
    <property type="match status" value="1"/>
</dbReference>
<comment type="similarity">
    <text evidence="1">Belongs to the LysR transcriptional regulatory family.</text>
</comment>
<keyword evidence="4" id="KW-1185">Reference proteome</keyword>
<organism evidence="3 4">
    <name type="scientific">Vreelandella olivaria</name>
    <dbReference type="NCBI Taxonomy" id="390919"/>
    <lineage>
        <taxon>Bacteria</taxon>
        <taxon>Pseudomonadati</taxon>
        <taxon>Pseudomonadota</taxon>
        <taxon>Gammaproteobacteria</taxon>
        <taxon>Oceanospirillales</taxon>
        <taxon>Halomonadaceae</taxon>
        <taxon>Vreelandella</taxon>
    </lineage>
</organism>
<dbReference type="InterPro" id="IPR058163">
    <property type="entry name" value="LysR-type_TF_proteobact-type"/>
</dbReference>
<reference evidence="4" key="1">
    <citation type="journal article" date="2019" name="Microbiol. Resour. Announc.">
        <title>Complete Genome Sequence of Halomonas olivaria, a Moderately Halophilic Bacterium Isolated from Olive Processing Effluents, Obtained by Nanopore Sequencing.</title>
        <authorList>
            <person name="Nagata S."/>
            <person name="Ii K.M."/>
            <person name="Tsukimi T."/>
            <person name="Miura M.C."/>
            <person name="Galipon J."/>
            <person name="Arakawa K."/>
        </authorList>
    </citation>
    <scope>NUCLEOTIDE SEQUENCE [LARGE SCALE GENOMIC DNA]</scope>
    <source>
        <strain evidence="4">TYRC17</strain>
    </source>
</reference>
<evidence type="ECO:0000256" key="1">
    <source>
        <dbReference type="ARBA" id="ARBA00009437"/>
    </source>
</evidence>
<feature type="domain" description="LysR substrate-binding" evidence="2">
    <location>
        <begin position="9"/>
        <end position="122"/>
    </location>
</feature>
<dbReference type="Proteomes" id="UP000289555">
    <property type="component" value="Chromosome"/>
</dbReference>
<proteinExistence type="inferred from homology"/>
<evidence type="ECO:0000313" key="3">
    <source>
        <dbReference type="EMBL" id="BBI52845.1"/>
    </source>
</evidence>
<dbReference type="PANTHER" id="PTHR30537">
    <property type="entry name" value="HTH-TYPE TRANSCRIPTIONAL REGULATOR"/>
    <property type="match status" value="1"/>
</dbReference>
<dbReference type="EMBL" id="AP019416">
    <property type="protein sequence ID" value="BBI52845.1"/>
    <property type="molecule type" value="Genomic_DNA"/>
</dbReference>